<protein>
    <recommendedName>
        <fullName evidence="3">methylcrotonoyl-CoA carboxylase</fullName>
        <ecNumber evidence="3">6.4.1.4</ecNumber>
    </recommendedName>
    <alternativeName>
        <fullName evidence="5">3-methylcrotonyl-CoA carboxylase 2</fullName>
    </alternativeName>
    <alternativeName>
        <fullName evidence="4">3-methylcrotonyl-CoA:carbon dioxide ligase subunit beta</fullName>
    </alternativeName>
</protein>
<reference evidence="10 11" key="1">
    <citation type="journal article" date="2010" name="Nature">
        <title>The Ectocarpus genome and the independent evolution of multicellularity in brown algae.</title>
        <authorList>
            <person name="Cock J.M."/>
            <person name="Sterck L."/>
            <person name="Rouze P."/>
            <person name="Scornet D."/>
            <person name="Allen A.E."/>
            <person name="Amoutzias G."/>
            <person name="Anthouard V."/>
            <person name="Artiguenave F."/>
            <person name="Aury J.M."/>
            <person name="Badger J.H."/>
            <person name="Beszteri B."/>
            <person name="Billiau K."/>
            <person name="Bonnet E."/>
            <person name="Bothwell J.H."/>
            <person name="Bowler C."/>
            <person name="Boyen C."/>
            <person name="Brownlee C."/>
            <person name="Carrano C.J."/>
            <person name="Charrier B."/>
            <person name="Cho G.Y."/>
            <person name="Coelho S.M."/>
            <person name="Collen J."/>
            <person name="Corre E."/>
            <person name="Da Silva C."/>
            <person name="Delage L."/>
            <person name="Delaroque N."/>
            <person name="Dittami S.M."/>
            <person name="Doulbeau S."/>
            <person name="Elias M."/>
            <person name="Farnham G."/>
            <person name="Gachon C.M."/>
            <person name="Gschloessl B."/>
            <person name="Heesch S."/>
            <person name="Jabbari K."/>
            <person name="Jubin C."/>
            <person name="Kawai H."/>
            <person name="Kimura K."/>
            <person name="Kloareg B."/>
            <person name="Kupper F.C."/>
            <person name="Lang D."/>
            <person name="Le Bail A."/>
            <person name="Leblanc C."/>
            <person name="Lerouge P."/>
            <person name="Lohr M."/>
            <person name="Lopez P.J."/>
            <person name="Martens C."/>
            <person name="Maumus F."/>
            <person name="Michel G."/>
            <person name="Miranda-Saavedra D."/>
            <person name="Morales J."/>
            <person name="Moreau H."/>
            <person name="Motomura T."/>
            <person name="Nagasato C."/>
            <person name="Napoli C.A."/>
            <person name="Nelson D.R."/>
            <person name="Nyvall-Collen P."/>
            <person name="Peters A.F."/>
            <person name="Pommier C."/>
            <person name="Potin P."/>
            <person name="Poulain J."/>
            <person name="Quesneville H."/>
            <person name="Read B."/>
            <person name="Rensing S.A."/>
            <person name="Ritter A."/>
            <person name="Rousvoal S."/>
            <person name="Samanta M."/>
            <person name="Samson G."/>
            <person name="Schroeder D.C."/>
            <person name="Segurens B."/>
            <person name="Strittmatter M."/>
            <person name="Tonon T."/>
            <person name="Tregear J.W."/>
            <person name="Valentin K."/>
            <person name="von Dassow P."/>
            <person name="Yamagishi T."/>
            <person name="Van de Peer Y."/>
            <person name="Wincker P."/>
        </authorList>
    </citation>
    <scope>NUCLEOTIDE SEQUENCE [LARGE SCALE GENOMIC DNA]</scope>
    <source>
        <strain evidence="11">Ec32 / CCAP1310/4</strain>
    </source>
</reference>
<comment type="pathway">
    <text evidence="2">Amino-acid degradation; L-leucine degradation; (S)-3-hydroxy-3-methylglutaryl-CoA from 3-isovaleryl-CoA: step 2/3.</text>
</comment>
<dbReference type="EC" id="6.4.1.4" evidence="3"/>
<organism evidence="10 11">
    <name type="scientific">Ectocarpus siliculosus</name>
    <name type="common">Brown alga</name>
    <name type="synonym">Conferva siliculosa</name>
    <dbReference type="NCBI Taxonomy" id="2880"/>
    <lineage>
        <taxon>Eukaryota</taxon>
        <taxon>Sar</taxon>
        <taxon>Stramenopiles</taxon>
        <taxon>Ochrophyta</taxon>
        <taxon>PX clade</taxon>
        <taxon>Phaeophyceae</taxon>
        <taxon>Ectocarpales</taxon>
        <taxon>Ectocarpaceae</taxon>
        <taxon>Ectocarpus</taxon>
    </lineage>
</organism>
<accession>D7G8N5</accession>
<name>D7G8N5_ECTSI</name>
<dbReference type="InterPro" id="IPR029045">
    <property type="entry name" value="ClpP/crotonase-like_dom_sf"/>
</dbReference>
<dbReference type="GO" id="GO:0004485">
    <property type="term" value="F:methylcrotonoyl-CoA carboxylase activity"/>
    <property type="evidence" value="ECO:0007669"/>
    <property type="project" value="UniProtKB-EC"/>
</dbReference>
<dbReference type="GO" id="GO:0006552">
    <property type="term" value="P:L-leucine catabolic process"/>
    <property type="evidence" value="ECO:0007669"/>
    <property type="project" value="UniProtKB-UniPathway"/>
</dbReference>
<dbReference type="InterPro" id="IPR011762">
    <property type="entry name" value="COA_CT_N"/>
</dbReference>
<dbReference type="EMBL" id="FN649760">
    <property type="protein sequence ID" value="CBJ28059.1"/>
    <property type="molecule type" value="Genomic_DNA"/>
</dbReference>
<proteinExistence type="inferred from homology"/>
<dbReference type="Proteomes" id="UP000002630">
    <property type="component" value="Unassembled WGS sequence"/>
</dbReference>
<sequence length="570" mass="60921">MSRLARGARAAARGYASSSMRFPKLNGDLDVPAKTALESRLAMQEMVDELRSALATVEAGGGDLARKRHSAKGKLLARERIEAIVDPGSPFLELAPLAGYDEGIISGGAVAGIGRVEGVECMILANDATIKGGTYYPITVKKHLRAQEVAQENRLPCIYLVDSGGAFLPKQAEVFPDKEHFGRIFFNQANMSAAGIPQVAVVMGICTAGGAYVPAMSDETVIVNGTGTVFLAGPPTRQGSDRLSGVADHFAEDDEDAISIARSIVANFNLPSATNPSQRVAAMNAAAAAASGGGGERERSKSQEGATTAAEQQWDEPLFDPREMGSIIPTDSKKPFDVRKVIARLVDGSRFHEFKERYGTTMVTGFGHLYGQSVGIVANNGVLFSESALKAAHFVELCCQRGIPIIFLQNITGFMVGKRYEHQGIAKDGAKLVAAVSCAKVPKITCVIGGSYGAGNYGMCGRAYSPRFLFMWPNARISVMGGEQAANVLAQVEKDKRERSGETLGEEEEAKIKDPILNKFERESSPYYSSSRLWDDGVIDPADTRKVLGLTLHVATKDAAPPTSFGVFRM</sequence>
<dbReference type="FunFam" id="3.90.226.10:FF:000030">
    <property type="entry name" value="Acetyl-CoA carboxylase carboxyltransferase subunit"/>
    <property type="match status" value="1"/>
</dbReference>
<dbReference type="Gene3D" id="3.90.226.10">
    <property type="entry name" value="2-enoyl-CoA Hydratase, Chain A, domain 1"/>
    <property type="match status" value="2"/>
</dbReference>
<evidence type="ECO:0000256" key="7">
    <source>
        <dbReference type="SAM" id="MobiDB-lite"/>
    </source>
</evidence>
<evidence type="ECO:0000256" key="1">
    <source>
        <dbReference type="ARBA" id="ARBA00006102"/>
    </source>
</evidence>
<keyword evidence="11" id="KW-1185">Reference proteome</keyword>
<evidence type="ECO:0000256" key="6">
    <source>
        <dbReference type="ARBA" id="ARBA00052347"/>
    </source>
</evidence>
<feature type="domain" description="CoA carboxyltransferase N-terminal" evidence="8">
    <location>
        <begin position="43"/>
        <end position="235"/>
    </location>
</feature>
<dbReference type="STRING" id="2880.D7G8N5"/>
<evidence type="ECO:0000313" key="10">
    <source>
        <dbReference type="EMBL" id="CBJ28059.1"/>
    </source>
</evidence>
<dbReference type="FunFam" id="3.90.226.10:FF:000004">
    <property type="entry name" value="Methylcrotonoyl-CoA carboxylase beta chain"/>
    <property type="match status" value="1"/>
</dbReference>
<evidence type="ECO:0000256" key="4">
    <source>
        <dbReference type="ARBA" id="ARBA00031237"/>
    </source>
</evidence>
<dbReference type="PROSITE" id="PS50989">
    <property type="entry name" value="COA_CT_CTER"/>
    <property type="match status" value="1"/>
</dbReference>
<dbReference type="PROSITE" id="PS50980">
    <property type="entry name" value="COA_CT_NTER"/>
    <property type="match status" value="1"/>
</dbReference>
<dbReference type="SUPFAM" id="SSF52096">
    <property type="entry name" value="ClpP/crotonase"/>
    <property type="match status" value="2"/>
</dbReference>
<feature type="domain" description="CoA carboxyltransferase C-terminal" evidence="9">
    <location>
        <begin position="313"/>
        <end position="562"/>
    </location>
</feature>
<dbReference type="InParanoid" id="D7G8N5"/>
<dbReference type="InterPro" id="IPR045190">
    <property type="entry name" value="MCCB/AccD1-like"/>
</dbReference>
<dbReference type="GO" id="GO:1905202">
    <property type="term" value="C:methylcrotonoyl-CoA carboxylase complex"/>
    <property type="evidence" value="ECO:0007669"/>
    <property type="project" value="TreeGrafter"/>
</dbReference>
<evidence type="ECO:0000256" key="3">
    <source>
        <dbReference type="ARBA" id="ARBA00026116"/>
    </source>
</evidence>
<dbReference type="InterPro" id="IPR011763">
    <property type="entry name" value="COA_CT_C"/>
</dbReference>
<dbReference type="OrthoDB" id="439921at2759"/>
<comment type="similarity">
    <text evidence="1">Belongs to the AccD/PCCB family.</text>
</comment>
<dbReference type="PANTHER" id="PTHR22855">
    <property type="entry name" value="ACETYL, PROPIONYL, PYRUVATE, AND GLUTACONYL CARBOXYLASE-RELATED"/>
    <property type="match status" value="1"/>
</dbReference>
<evidence type="ECO:0000259" key="8">
    <source>
        <dbReference type="PROSITE" id="PS50980"/>
    </source>
</evidence>
<dbReference type="AlphaFoldDB" id="D7G8N5"/>
<evidence type="ECO:0000256" key="2">
    <source>
        <dbReference type="ARBA" id="ARBA00025711"/>
    </source>
</evidence>
<dbReference type="UniPathway" id="UPA00363">
    <property type="reaction ID" value="UER00861"/>
</dbReference>
<gene>
    <name evidence="10" type="ORF">Esi_0091_0014</name>
</gene>
<evidence type="ECO:0000259" key="9">
    <source>
        <dbReference type="PROSITE" id="PS50989"/>
    </source>
</evidence>
<dbReference type="Pfam" id="PF01039">
    <property type="entry name" value="Carboxyl_trans"/>
    <property type="match status" value="2"/>
</dbReference>
<feature type="region of interest" description="Disordered" evidence="7">
    <location>
        <begin position="286"/>
        <end position="313"/>
    </location>
</feature>
<comment type="catalytic activity">
    <reaction evidence="6">
        <text>3-methylbut-2-enoyl-CoA + hydrogencarbonate + ATP = 3-methyl-(2E)-glutaconyl-CoA + ADP + phosphate + H(+)</text>
        <dbReference type="Rhea" id="RHEA:13589"/>
        <dbReference type="ChEBI" id="CHEBI:15378"/>
        <dbReference type="ChEBI" id="CHEBI:17544"/>
        <dbReference type="ChEBI" id="CHEBI:30616"/>
        <dbReference type="ChEBI" id="CHEBI:43474"/>
        <dbReference type="ChEBI" id="CHEBI:57344"/>
        <dbReference type="ChEBI" id="CHEBI:57346"/>
        <dbReference type="ChEBI" id="CHEBI:456216"/>
        <dbReference type="EC" id="6.4.1.4"/>
    </reaction>
</comment>
<evidence type="ECO:0000313" key="11">
    <source>
        <dbReference type="Proteomes" id="UP000002630"/>
    </source>
</evidence>
<dbReference type="PANTHER" id="PTHR22855:SF13">
    <property type="entry name" value="METHYLCROTONOYL-COA CARBOXYLASE BETA CHAIN, MITOCHONDRIAL"/>
    <property type="match status" value="1"/>
</dbReference>
<dbReference type="InterPro" id="IPR034733">
    <property type="entry name" value="AcCoA_carboxyl_beta"/>
</dbReference>
<evidence type="ECO:0000256" key="5">
    <source>
        <dbReference type="ARBA" id="ARBA00031404"/>
    </source>
</evidence>
<dbReference type="GO" id="GO:0005739">
    <property type="term" value="C:mitochondrion"/>
    <property type="evidence" value="ECO:0007669"/>
    <property type="project" value="TreeGrafter"/>
</dbReference>
<dbReference type="eggNOG" id="KOG0540">
    <property type="taxonomic scope" value="Eukaryota"/>
</dbReference>